<evidence type="ECO:0000313" key="1">
    <source>
        <dbReference type="EMBL" id="MDT9411324.1"/>
    </source>
</evidence>
<protein>
    <submittedName>
        <fullName evidence="1">Uncharacterized protein</fullName>
    </submittedName>
</protein>
<evidence type="ECO:0000313" key="2">
    <source>
        <dbReference type="Proteomes" id="UP001265983"/>
    </source>
</evidence>
<reference evidence="1 2" key="1">
    <citation type="submission" date="2023-03" db="EMBL/GenBank/DDBJ databases">
        <title>Whole genome sequence of the first Corynebacterium rouxii strains isolated in Brazil: a recent member of Corynebacterium diphtheriae complex.</title>
        <authorList>
            <person name="Vieira V."/>
            <person name="Ramos J.N."/>
            <person name="Araujo M.R.B."/>
            <person name="Baio P.V."/>
            <person name="Sant'Anna L.O."/>
            <person name="Veras J.F.C."/>
            <person name="Vieira E.M.D."/>
            <person name="Sousa M.A.B."/>
            <person name="Camargo C.H."/>
            <person name="Sacchi C.T."/>
            <person name="Campos K.R."/>
            <person name="Santos M.B.N."/>
            <person name="Bokermann S."/>
            <person name="Alvim L.B."/>
            <person name="Santos L.S."/>
            <person name="Mattos-Guaraldi A.L."/>
        </authorList>
    </citation>
    <scope>NUCLEOTIDE SEQUENCE [LARGE SCALE GENOMIC DNA]</scope>
    <source>
        <strain evidence="1 2">70862</strain>
    </source>
</reference>
<accession>A0ABU3PNC3</accession>
<sequence>MANPHPTTLKTIEEFQTAPPYTICAFTPPHGHELTEVAIKNWDGRWETTIPAAPGEDPWVGGVWADITMHKAFKEFHVLRWGLE</sequence>
<dbReference type="Proteomes" id="UP001265983">
    <property type="component" value="Unassembled WGS sequence"/>
</dbReference>
<organism evidence="1 2">
    <name type="scientific">Corynebacterium rouxii</name>
    <dbReference type="NCBI Taxonomy" id="2719119"/>
    <lineage>
        <taxon>Bacteria</taxon>
        <taxon>Bacillati</taxon>
        <taxon>Actinomycetota</taxon>
        <taxon>Actinomycetes</taxon>
        <taxon>Mycobacteriales</taxon>
        <taxon>Corynebacteriaceae</taxon>
        <taxon>Corynebacterium</taxon>
    </lineage>
</organism>
<keyword evidence="2" id="KW-1185">Reference proteome</keyword>
<name>A0ABU3PNC3_9CORY</name>
<dbReference type="EMBL" id="JARUHM010000010">
    <property type="protein sequence ID" value="MDT9411324.1"/>
    <property type="molecule type" value="Genomic_DNA"/>
</dbReference>
<proteinExistence type="predicted"/>
<comment type="caution">
    <text evidence="1">The sequence shown here is derived from an EMBL/GenBank/DDBJ whole genome shotgun (WGS) entry which is preliminary data.</text>
</comment>
<gene>
    <name evidence="1" type="ORF">P8T80_08025</name>
</gene>
<dbReference type="RefSeq" id="WP_315649932.1">
    <property type="nucleotide sequence ID" value="NZ_JARUHM010000010.1"/>
</dbReference>